<feature type="transmembrane region" description="Helical" evidence="1">
    <location>
        <begin position="95"/>
        <end position="111"/>
    </location>
</feature>
<sequence length="348" mass="35972">MAHAHAPHHTTSDPIAPGRLHWVLRFGAGIAVAFVLSEAMGWYPTFLAPVLVATLLANLPGSPPFKAGLSLVLVMAAAALVAFLLPSLLRGAPQILFGAIALIVFLAFAAMAQGRARLPALLLLMCVATVPVIAMVQPQLAGFLPVALVRAAAVAVLVVWGAYALWPHVAPRAAAPVPAPIASPVATALMGTAIVMPLMLVYLMFGLTDALPVLVTTVLLVANLDPQRGAMHGLAMMLGNLIGGLVGVFAYALLQIAPSLITLALITFIVAMAFGARIEKGGPKAAVGLITCNSCLIILSSAILSGPSNSGIWIARLSQFALACTFAIGMMGLLWRNSARARDLQSPA</sequence>
<comment type="caution">
    <text evidence="2">The sequence shown here is derived from an EMBL/GenBank/DDBJ whole genome shotgun (WGS) entry which is preliminary data.</text>
</comment>
<evidence type="ECO:0000313" key="2">
    <source>
        <dbReference type="EMBL" id="RJF93851.1"/>
    </source>
</evidence>
<protein>
    <submittedName>
        <fullName evidence="2">DUF2955 domain-containing protein</fullName>
    </submittedName>
</protein>
<keyword evidence="1" id="KW-0812">Transmembrane</keyword>
<feature type="transmembrane region" description="Helical" evidence="1">
    <location>
        <begin position="200"/>
        <end position="222"/>
    </location>
</feature>
<feature type="transmembrane region" description="Helical" evidence="1">
    <location>
        <begin position="42"/>
        <end position="59"/>
    </location>
</feature>
<feature type="transmembrane region" description="Helical" evidence="1">
    <location>
        <begin position="312"/>
        <end position="335"/>
    </location>
</feature>
<gene>
    <name evidence="2" type="ORF">D3876_06075</name>
</gene>
<accession>A0A418WRL1</accession>
<dbReference type="EMBL" id="QYUM01000002">
    <property type="protein sequence ID" value="RJF93851.1"/>
    <property type="molecule type" value="Genomic_DNA"/>
</dbReference>
<dbReference type="InterPro" id="IPR022604">
    <property type="entry name" value="DUF2955"/>
</dbReference>
<dbReference type="Pfam" id="PF11168">
    <property type="entry name" value="DUF2955"/>
    <property type="match status" value="1"/>
</dbReference>
<dbReference type="OrthoDB" id="8480186at2"/>
<feature type="transmembrane region" description="Helical" evidence="1">
    <location>
        <begin position="71"/>
        <end position="89"/>
    </location>
</feature>
<keyword evidence="1" id="KW-0472">Membrane</keyword>
<dbReference type="AlphaFoldDB" id="A0A418WRL1"/>
<feature type="transmembrane region" description="Helical" evidence="1">
    <location>
        <begin position="285"/>
        <end position="306"/>
    </location>
</feature>
<name>A0A418WRL1_9SPHN</name>
<feature type="transmembrane region" description="Helical" evidence="1">
    <location>
        <begin position="234"/>
        <end position="254"/>
    </location>
</feature>
<feature type="transmembrane region" description="Helical" evidence="1">
    <location>
        <begin position="260"/>
        <end position="278"/>
    </location>
</feature>
<keyword evidence="3" id="KW-1185">Reference proteome</keyword>
<reference evidence="2 3" key="1">
    <citation type="submission" date="2018-09" db="EMBL/GenBank/DDBJ databases">
        <authorList>
            <person name="Zhu H."/>
        </authorList>
    </citation>
    <scope>NUCLEOTIDE SEQUENCE [LARGE SCALE GENOMIC DNA]</scope>
    <source>
        <strain evidence="2 3">K2R01-6</strain>
    </source>
</reference>
<dbReference type="RefSeq" id="WP_119760343.1">
    <property type="nucleotide sequence ID" value="NZ_QYUM01000002.1"/>
</dbReference>
<feature type="transmembrane region" description="Helical" evidence="1">
    <location>
        <begin position="118"/>
        <end position="136"/>
    </location>
</feature>
<proteinExistence type="predicted"/>
<evidence type="ECO:0000313" key="3">
    <source>
        <dbReference type="Proteomes" id="UP000286100"/>
    </source>
</evidence>
<keyword evidence="1" id="KW-1133">Transmembrane helix</keyword>
<feature type="transmembrane region" description="Helical" evidence="1">
    <location>
        <begin position="173"/>
        <end position="194"/>
    </location>
</feature>
<feature type="transmembrane region" description="Helical" evidence="1">
    <location>
        <begin position="142"/>
        <end position="166"/>
    </location>
</feature>
<organism evidence="2 3">
    <name type="scientific">Sphingomonas cavernae</name>
    <dbReference type="NCBI Taxonomy" id="2320861"/>
    <lineage>
        <taxon>Bacteria</taxon>
        <taxon>Pseudomonadati</taxon>
        <taxon>Pseudomonadota</taxon>
        <taxon>Alphaproteobacteria</taxon>
        <taxon>Sphingomonadales</taxon>
        <taxon>Sphingomonadaceae</taxon>
        <taxon>Sphingomonas</taxon>
    </lineage>
</organism>
<evidence type="ECO:0000256" key="1">
    <source>
        <dbReference type="SAM" id="Phobius"/>
    </source>
</evidence>
<dbReference type="Proteomes" id="UP000286100">
    <property type="component" value="Unassembled WGS sequence"/>
</dbReference>